<evidence type="ECO:0000256" key="1">
    <source>
        <dbReference type="SAM" id="SignalP"/>
    </source>
</evidence>
<comment type="caution">
    <text evidence="2">The sequence shown here is derived from an EMBL/GenBank/DDBJ whole genome shotgun (WGS) entry which is preliminary data.</text>
</comment>
<dbReference type="AlphaFoldDB" id="A0A8H3FGI2"/>
<name>A0A8H3FGI2_9LECA</name>
<reference evidence="2" key="1">
    <citation type="submission" date="2021-03" db="EMBL/GenBank/DDBJ databases">
        <authorList>
            <person name="Tagirdzhanova G."/>
        </authorList>
    </citation>
    <scope>NUCLEOTIDE SEQUENCE</scope>
</reference>
<keyword evidence="1" id="KW-0732">Signal</keyword>
<sequence length="208" mass="22706">MRVSTLLNGFAFAATTVAQSSTGQACPANSVSRFEPCICPYGTDFQYSTTWAILGVSAKDFSTYTSSFYDIAWQGVTNLTRNGPDKTVGATRTYQAPTSVGTLTFTEKLDSFQTLPDGSYIARFSQFNVPLEYGTGNGTFSGYWITFDAEYTAEYETALKWDIYACFTGTPFNFGVVHVNALNALLKVMDTAGLVKGNTTGPYYVQTF</sequence>
<feature type="signal peptide" evidence="1">
    <location>
        <begin position="1"/>
        <end position="18"/>
    </location>
</feature>
<gene>
    <name evidence="2" type="ORF">HETSPECPRED_004570</name>
</gene>
<dbReference type="EMBL" id="CAJPDS010000028">
    <property type="protein sequence ID" value="CAF9921508.1"/>
    <property type="molecule type" value="Genomic_DNA"/>
</dbReference>
<keyword evidence="3" id="KW-1185">Reference proteome</keyword>
<accession>A0A8H3FGI2</accession>
<evidence type="ECO:0000313" key="3">
    <source>
        <dbReference type="Proteomes" id="UP000664521"/>
    </source>
</evidence>
<proteinExistence type="predicted"/>
<organism evidence="2 3">
    <name type="scientific">Heterodermia speciosa</name>
    <dbReference type="NCBI Taxonomy" id="116794"/>
    <lineage>
        <taxon>Eukaryota</taxon>
        <taxon>Fungi</taxon>
        <taxon>Dikarya</taxon>
        <taxon>Ascomycota</taxon>
        <taxon>Pezizomycotina</taxon>
        <taxon>Lecanoromycetes</taxon>
        <taxon>OSLEUM clade</taxon>
        <taxon>Lecanoromycetidae</taxon>
        <taxon>Caliciales</taxon>
        <taxon>Physciaceae</taxon>
        <taxon>Heterodermia</taxon>
    </lineage>
</organism>
<dbReference type="PROSITE" id="PS51257">
    <property type="entry name" value="PROKAR_LIPOPROTEIN"/>
    <property type="match status" value="1"/>
</dbReference>
<protein>
    <submittedName>
        <fullName evidence="2">Uncharacterized protein</fullName>
    </submittedName>
</protein>
<dbReference type="OrthoDB" id="5354550at2759"/>
<evidence type="ECO:0000313" key="2">
    <source>
        <dbReference type="EMBL" id="CAF9921508.1"/>
    </source>
</evidence>
<feature type="chain" id="PRO_5034901141" evidence="1">
    <location>
        <begin position="19"/>
        <end position="208"/>
    </location>
</feature>
<dbReference type="Proteomes" id="UP000664521">
    <property type="component" value="Unassembled WGS sequence"/>
</dbReference>